<dbReference type="RefSeq" id="WP_380563999.1">
    <property type="nucleotide sequence ID" value="NZ_JBEUKS010000003.1"/>
</dbReference>
<sequence length="91" mass="9783">MIAWDWVHTEDVNRYVLAAAAATVSSSAVLASGAWWAGRESASSSESTATPEMSKKTAATIETQINGNIKGNVAPHGKIYVNQPKRRKKQP</sequence>
<keyword evidence="2" id="KW-0472">Membrane</keyword>
<feature type="region of interest" description="Disordered" evidence="1">
    <location>
        <begin position="68"/>
        <end position="91"/>
    </location>
</feature>
<dbReference type="EMBL" id="JBEUKS010000003">
    <property type="protein sequence ID" value="MFC1438467.1"/>
    <property type="molecule type" value="Genomic_DNA"/>
</dbReference>
<evidence type="ECO:0000313" key="3">
    <source>
        <dbReference type="EMBL" id="MFC1438467.1"/>
    </source>
</evidence>
<keyword evidence="2" id="KW-0812">Transmembrane</keyword>
<keyword evidence="2" id="KW-1133">Transmembrane helix</keyword>
<comment type="caution">
    <text evidence="3">The sequence shown here is derived from an EMBL/GenBank/DDBJ whole genome shotgun (WGS) entry which is preliminary data.</text>
</comment>
<accession>A0ABV6XJT6</accession>
<reference evidence="3 4" key="1">
    <citation type="submission" date="2024-06" db="EMBL/GenBank/DDBJ databases">
        <authorList>
            <person name="Lee S.D."/>
        </authorList>
    </citation>
    <scope>NUCLEOTIDE SEQUENCE [LARGE SCALE GENOMIC DNA]</scope>
    <source>
        <strain evidence="3 4">N1-10</strain>
    </source>
</reference>
<proteinExistence type="predicted"/>
<evidence type="ECO:0000256" key="2">
    <source>
        <dbReference type="SAM" id="Phobius"/>
    </source>
</evidence>
<keyword evidence="4" id="KW-1185">Reference proteome</keyword>
<name>A0ABV6XJT6_9ACTN</name>
<evidence type="ECO:0000256" key="1">
    <source>
        <dbReference type="SAM" id="MobiDB-lite"/>
    </source>
</evidence>
<organism evidence="3 4">
    <name type="scientific">Streptacidiphilus jeojiensis</name>
    <dbReference type="NCBI Taxonomy" id="3229225"/>
    <lineage>
        <taxon>Bacteria</taxon>
        <taxon>Bacillati</taxon>
        <taxon>Actinomycetota</taxon>
        <taxon>Actinomycetes</taxon>
        <taxon>Kitasatosporales</taxon>
        <taxon>Streptomycetaceae</taxon>
        <taxon>Streptacidiphilus</taxon>
    </lineage>
</organism>
<evidence type="ECO:0000313" key="4">
    <source>
        <dbReference type="Proteomes" id="UP001592581"/>
    </source>
</evidence>
<dbReference type="Proteomes" id="UP001592581">
    <property type="component" value="Unassembled WGS sequence"/>
</dbReference>
<feature type="transmembrane region" description="Helical" evidence="2">
    <location>
        <begin position="15"/>
        <end position="37"/>
    </location>
</feature>
<gene>
    <name evidence="3" type="ORF">ABUW04_09390</name>
</gene>
<protein>
    <submittedName>
        <fullName evidence="3">Uncharacterized protein</fullName>
    </submittedName>
</protein>